<dbReference type="Proteomes" id="UP000261166">
    <property type="component" value="Unassembled WGS sequence"/>
</dbReference>
<evidence type="ECO:0000313" key="1">
    <source>
        <dbReference type="EMBL" id="RGE72489.1"/>
    </source>
</evidence>
<gene>
    <name evidence="1" type="ORF">DWY69_09090</name>
</gene>
<comment type="caution">
    <text evidence="1">The sequence shown here is derived from an EMBL/GenBank/DDBJ whole genome shotgun (WGS) entry which is preliminary data.</text>
</comment>
<dbReference type="Pfam" id="PF17132">
    <property type="entry name" value="Glyco_hydro_106"/>
    <property type="match status" value="1"/>
</dbReference>
<proteinExistence type="predicted"/>
<dbReference type="AlphaFoldDB" id="A0A3E3IZG3"/>
<name>A0A3E3IZG3_9FIRM</name>
<reference evidence="1 2" key="1">
    <citation type="submission" date="2018-08" db="EMBL/GenBank/DDBJ databases">
        <title>A genome reference for cultivated species of the human gut microbiota.</title>
        <authorList>
            <person name="Zou Y."/>
            <person name="Xue W."/>
            <person name="Luo G."/>
        </authorList>
    </citation>
    <scope>NUCLEOTIDE SEQUENCE [LARGE SCALE GENOMIC DNA]</scope>
    <source>
        <strain evidence="1 2">AF26-4BH</strain>
    </source>
</reference>
<dbReference type="OrthoDB" id="2009917at2"/>
<dbReference type="RefSeq" id="WP_035323837.1">
    <property type="nucleotide sequence ID" value="NZ_CALBAU010000087.1"/>
</dbReference>
<dbReference type="Gene3D" id="2.60.120.260">
    <property type="entry name" value="Galactose-binding domain-like"/>
    <property type="match status" value="1"/>
</dbReference>
<dbReference type="InterPro" id="IPR008979">
    <property type="entry name" value="Galactose-bd-like_sf"/>
</dbReference>
<evidence type="ECO:0008006" key="3">
    <source>
        <dbReference type="Google" id="ProtNLM"/>
    </source>
</evidence>
<dbReference type="EMBL" id="QVLU01000006">
    <property type="protein sequence ID" value="RGE72489.1"/>
    <property type="molecule type" value="Genomic_DNA"/>
</dbReference>
<organism evidence="1 2">
    <name type="scientific">Eisenbergiella massiliensis</name>
    <dbReference type="NCBI Taxonomy" id="1720294"/>
    <lineage>
        <taxon>Bacteria</taxon>
        <taxon>Bacillati</taxon>
        <taxon>Bacillota</taxon>
        <taxon>Clostridia</taxon>
        <taxon>Lachnospirales</taxon>
        <taxon>Lachnospiraceae</taxon>
        <taxon>Eisenbergiella</taxon>
    </lineage>
</organism>
<dbReference type="SUPFAM" id="SSF49785">
    <property type="entry name" value="Galactose-binding domain-like"/>
    <property type="match status" value="1"/>
</dbReference>
<accession>A0A3E3IZG3</accession>
<sequence length="999" mass="112132">MKAYTTEPICPRLSHYNTSAGFAEEFRSPAGNTRPRIRWWLPSAYLSMGGIENDIRSMAEAGFGGAEVVPMPRFDIPGDLTIEWGTPRWKAFAEHILETAGKYNFTIDFSMTPFWPLALPSVTDASNPEHGAQMETDCAWIDGITKAAPFSGSVPVSEQAVADAASVGCIPRLAAVTCAKYADKPSHTLVHSSARAFLLNREVLADKSDPLSWSLSFTPEEDGEYVIFAWWEHPSGNKTCQNLQLDHYSRKATKLLTDYWEKELIPCFGDNFRHTVSMFIDSLEFQTHLDWTRGFLDSFLADNGYDLAPYLPALYDEDSPGCFVSFPEPDFRFDEYNKQILNDYHEFVTRLYIENHLKPLTEFCERHEINMRYQTSYGKSLELAQTAMYVTIPETETLYGGDILDFYRLQSGSMHLSGKQIYSIEASAEMNGRGNGGINSGNYQQTWGNQLWHMGRAFSCGVNQAVFHGYSYEGFYEGEGNENGFLPGTHWPGYTTMGYSEFSNNWSSCQPNWLHARLYTDFLARNQLVLRQGSSKMDLAVYRHSYEEIIDFNHAVKLYDDDGLLEQLGYTYDFVSPSSLELSGLCVSDGRLAPDGPAYQALLLNAQQFLPYSTALKLLEFTKAGLPVLFIGTLPGQSAFHLEKDIYPIIEEMLRLPLVKQVDSVRNVPSVLLELGILPNARYHSPSKMLNVHRQTQQADFYYFYNYGDADTYPLAREMAAVKTDVTLHGSGVPFLLNAWDGRITPIAAYESTDTTVTLRLRLDKNDSCIIALIREPGYLDTAFPGLHTVLPELWAEYTDGQQILLKSLTGAQIDVPFSDKKVVSAGFTAIPASIPLKGWELTLEKWSESPVPNESIKSIQTFFSLEHLVPWKELPGQEFTSGIGTYRISFSLDNGWEDGIGYLLNLGDVCDSFSIVVNQQEITVNQSSSLIDIGSYLHSGVNTLCITVASTLLNALLAYSNCHPLSFSRWQKEIRVPDAYGILNDVTLVPYAWSIPEN</sequence>
<dbReference type="PANTHER" id="PTHR36848:SF2">
    <property type="entry name" value="SECRETED PROTEIN"/>
    <property type="match status" value="1"/>
</dbReference>
<evidence type="ECO:0000313" key="2">
    <source>
        <dbReference type="Proteomes" id="UP000261166"/>
    </source>
</evidence>
<dbReference type="PANTHER" id="PTHR36848">
    <property type="entry name" value="DNA-BINDING PROTEIN (PUTATIVE SECRETED PROTEIN)-RELATED"/>
    <property type="match status" value="1"/>
</dbReference>
<dbReference type="InterPro" id="IPR053161">
    <property type="entry name" value="Ulvan_degrading_GH"/>
</dbReference>
<protein>
    <recommendedName>
        <fullName evidence="3">Glycosyl hydrolases family 2 sugar binding domain-containing protein</fullName>
    </recommendedName>
</protein>